<feature type="transmembrane region" description="Helical" evidence="8">
    <location>
        <begin position="181"/>
        <end position="200"/>
    </location>
</feature>
<dbReference type="GeneID" id="103505180"/>
<evidence type="ECO:0000256" key="5">
    <source>
        <dbReference type="ARBA" id="ARBA00022989"/>
    </source>
</evidence>
<evidence type="ECO:0000256" key="1">
    <source>
        <dbReference type="ARBA" id="ARBA00004651"/>
    </source>
</evidence>
<protein>
    <submittedName>
        <fullName evidence="10">Gustatory receptor for sugar taste 64f-like</fullName>
    </submittedName>
</protein>
<feature type="transmembrane region" description="Helical" evidence="8">
    <location>
        <begin position="117"/>
        <end position="139"/>
    </location>
</feature>
<dbReference type="STRING" id="121845.A0A3Q0IJA3"/>
<evidence type="ECO:0000256" key="2">
    <source>
        <dbReference type="ARBA" id="ARBA00005327"/>
    </source>
</evidence>
<evidence type="ECO:0000313" key="9">
    <source>
        <dbReference type="Proteomes" id="UP000079169"/>
    </source>
</evidence>
<name>A0A3Q0IJA3_DIACI</name>
<dbReference type="Proteomes" id="UP000079169">
    <property type="component" value="Unplaced"/>
</dbReference>
<dbReference type="GO" id="GO:0005886">
    <property type="term" value="C:plasma membrane"/>
    <property type="evidence" value="ECO:0007669"/>
    <property type="project" value="UniProtKB-SubCell"/>
</dbReference>
<dbReference type="Pfam" id="PF06151">
    <property type="entry name" value="Trehalose_recp"/>
    <property type="match status" value="1"/>
</dbReference>
<evidence type="ECO:0000256" key="4">
    <source>
        <dbReference type="ARBA" id="ARBA00022692"/>
    </source>
</evidence>
<evidence type="ECO:0000313" key="10">
    <source>
        <dbReference type="RefSeq" id="XP_026676331.1"/>
    </source>
</evidence>
<dbReference type="PaxDb" id="121845-A0A3Q0IJA3"/>
<organism evidence="9 10">
    <name type="scientific">Diaphorina citri</name>
    <name type="common">Asian citrus psyllid</name>
    <dbReference type="NCBI Taxonomy" id="121845"/>
    <lineage>
        <taxon>Eukaryota</taxon>
        <taxon>Metazoa</taxon>
        <taxon>Ecdysozoa</taxon>
        <taxon>Arthropoda</taxon>
        <taxon>Hexapoda</taxon>
        <taxon>Insecta</taxon>
        <taxon>Pterygota</taxon>
        <taxon>Neoptera</taxon>
        <taxon>Paraneoptera</taxon>
        <taxon>Hemiptera</taxon>
        <taxon>Sternorrhyncha</taxon>
        <taxon>Psylloidea</taxon>
        <taxon>Psyllidae</taxon>
        <taxon>Diaphorininae</taxon>
        <taxon>Diaphorina</taxon>
    </lineage>
</organism>
<gene>
    <name evidence="10" type="primary">LOC103505180</name>
</gene>
<dbReference type="KEGG" id="dci:103505180"/>
<keyword evidence="3" id="KW-1003">Cell membrane</keyword>
<reference evidence="10" key="1">
    <citation type="submission" date="2025-08" db="UniProtKB">
        <authorList>
            <consortium name="RefSeq"/>
        </authorList>
    </citation>
    <scope>IDENTIFICATION</scope>
</reference>
<evidence type="ECO:0000256" key="3">
    <source>
        <dbReference type="ARBA" id="ARBA00022475"/>
    </source>
</evidence>
<keyword evidence="7" id="KW-0675">Receptor</keyword>
<evidence type="ECO:0000256" key="8">
    <source>
        <dbReference type="SAM" id="Phobius"/>
    </source>
</evidence>
<keyword evidence="4 8" id="KW-0812">Transmembrane</keyword>
<accession>A0A3Q0IJA3</accession>
<dbReference type="AlphaFoldDB" id="A0A3Q0IJA3"/>
<keyword evidence="5 8" id="KW-1133">Transmembrane helix</keyword>
<evidence type="ECO:0000256" key="6">
    <source>
        <dbReference type="ARBA" id="ARBA00023136"/>
    </source>
</evidence>
<comment type="similarity">
    <text evidence="2">Belongs to the insect chemoreceptor superfamily. Gustatory receptor (GR) family. Gr5a subfamily.</text>
</comment>
<dbReference type="PANTHER" id="PTHR21421:SF29">
    <property type="entry name" value="GUSTATORY RECEPTOR 5A FOR TREHALOSE-RELATED"/>
    <property type="match status" value="1"/>
</dbReference>
<dbReference type="GO" id="GO:0033041">
    <property type="term" value="F:sweet taste receptor activity"/>
    <property type="evidence" value="ECO:0007669"/>
    <property type="project" value="TreeGrafter"/>
</dbReference>
<proteinExistence type="inferred from homology"/>
<sequence length="229" mass="26312">MAAYSPVKGFLVMWLALSGTFLWNFTDLFIMLVSASLAAQMKMFTNGLTAARGQILTNNEWREYRETYTLLSLLVKKVDAHINSIIVLSVSSNVYFICAQLITEIDSIQHSYLRTLFYMYSSLFLVCRTTVVVMQAAAINDETKRIPPELFLCPQQSYCIETQRFLQEVSSDFVALTGLNMFYITRNFLLVLLSWMVLLYKASHMGYRFRQYCNLALTDFPVGLMNPIN</sequence>
<feature type="transmembrane region" description="Helical" evidence="8">
    <location>
        <begin position="12"/>
        <end position="33"/>
    </location>
</feature>
<dbReference type="InterPro" id="IPR009318">
    <property type="entry name" value="Gustatory_rcpt"/>
</dbReference>
<keyword evidence="6 8" id="KW-0472">Membrane</keyword>
<evidence type="ECO:0000256" key="7">
    <source>
        <dbReference type="ARBA" id="ARBA00023170"/>
    </source>
</evidence>
<dbReference type="RefSeq" id="XP_026676331.1">
    <property type="nucleotide sequence ID" value="XM_026820530.1"/>
</dbReference>
<dbReference type="PANTHER" id="PTHR21421">
    <property type="entry name" value="GUSTATORY RECEPTOR"/>
    <property type="match status" value="1"/>
</dbReference>
<keyword evidence="9" id="KW-1185">Reference proteome</keyword>
<comment type="subcellular location">
    <subcellularLocation>
        <location evidence="1">Cell membrane</location>
        <topology evidence="1">Multi-pass membrane protein</topology>
    </subcellularLocation>
</comment>